<keyword evidence="9" id="KW-0175">Coiled coil</keyword>
<dbReference type="SMART" id="SM00033">
    <property type="entry name" value="CH"/>
    <property type="match status" value="2"/>
</dbReference>
<feature type="domain" description="Calponin-homology (CH)" evidence="12">
    <location>
        <begin position="170"/>
        <end position="306"/>
    </location>
</feature>
<evidence type="ECO:0000256" key="9">
    <source>
        <dbReference type="ARBA" id="ARBA00023054"/>
    </source>
</evidence>
<dbReference type="GO" id="GO:0007051">
    <property type="term" value="P:spindle organization"/>
    <property type="evidence" value="ECO:0007669"/>
    <property type="project" value="TreeGrafter"/>
</dbReference>
<dbReference type="InterPro" id="IPR036872">
    <property type="entry name" value="CH_dom_sf"/>
</dbReference>
<keyword evidence="4" id="KW-0597">Phosphoprotein</keyword>
<feature type="domain" description="Calponin-homology (CH)" evidence="12">
    <location>
        <begin position="360"/>
        <end position="511"/>
    </location>
</feature>
<keyword evidence="3" id="KW-0963">Cytoplasm</keyword>
<sequence length="1091" mass="126642">VSLRAYTASCRMNRLRRTACSLFTSEKMVKAIKKLEIEIEVGRLIVRKDRHLWKDIGQRQKVLNWLLSYNPLWLRIGLETVYGELIPLADNSDVTGLAMFILNRLLWNPDIAAEYRHPTVPLLFRDGHEAALSKFTLKKLLLLICFLDHAKISRLIDHDPCLFCKDAEFKASKELLLAFSRDFLSGEGDLSRHLSLLGLPVSHVQTPLDEFDFAVTNLAVDLQCGVRLVRTMELLTQNWNLSKKLRIPAISRVQKMHNVDLVLQVLKSRGVQLTDENGNTILSKDIVDRHREKTLGLLWKIAFAFQVDISLNLDQLKEEIDFLRHTYNIKRAMSALSCHSQAVANKQKDKRKSGSFAHYGDSVQLLMDWVNAVCAFYNKQVENFTVSFSDGRVLCYLIHHYHPCYVPFDAICQRTTQSVACAQTGSVVLNSSSESEGGCLDLSLEALDHENTPELYKELLENEKKNFHLVRSAVRDLGGIPAMIHHSDMSNTIPDEKVVITYLSFLCARLLDLRKEIRAARLIQTTWRKYKLKRDLKHYQERDKAARIIQSVVCNFLTRRRLQKKTSAALVIQRCWRRVSAQRKLLMLKNEKLAKLQSKSASLIQAVWRKYKAKKYLSKVEAACRIQAWYRCRRARKRYLALLKAAKIIQGYFCAKLERMRFLKMKASAIIIQRKWRAILFARLAREELILKSSTCLFDLIQVHLRGYKGGGQSPLQQGAVALIIQRHRSQALVCGQLVRKRVSEEKAKIRLLHFTAAAYCHMCAVRIQRAYRIHVAVRNAKKHIHSVISIQRWFRRRLQQKRFIEQYHEIIKTDREAQERRHRQNRAASVIQKAVRRFLLCRRQEKINSSAARIQALWRGYSWRKKNDRTEIRAIRLSLRAVNRNVEEENKLYRRTARALHHLLTYKHLSAILDALKHLGEFTVAVPYYLPFAVRTWLKYEKTTSAVYDAENCVDTLLELLQVYREKPGDKVAEKSASIFTRTCCLLAVLLKTEHCASDVQNRSKVIDRIYRLYKFTVPKHKVNSNTEGLFDKQKQNSCIGFPFIPERSVKTRIVSRLKPQWVLRRDNVEEITNSLQAIQLVMDTLGIPY</sequence>
<dbReference type="Pfam" id="PF00307">
    <property type="entry name" value="CH"/>
    <property type="match status" value="1"/>
</dbReference>
<dbReference type="CDD" id="cd21223">
    <property type="entry name" value="CH_ASPM_rpt1"/>
    <property type="match status" value="1"/>
</dbReference>
<keyword evidence="14" id="KW-1185">Reference proteome</keyword>
<evidence type="ECO:0000256" key="10">
    <source>
        <dbReference type="ARBA" id="ARBA00023242"/>
    </source>
</evidence>
<dbReference type="FunFam" id="1.10.418.10:FF:000051">
    <property type="entry name" value="Abnormal spindle-like microcephaly-associated protein homolog"/>
    <property type="match status" value="1"/>
</dbReference>
<evidence type="ECO:0000256" key="1">
    <source>
        <dbReference type="ARBA" id="ARBA00004123"/>
    </source>
</evidence>
<evidence type="ECO:0000259" key="12">
    <source>
        <dbReference type="PROSITE" id="PS50021"/>
    </source>
</evidence>
<dbReference type="Ensembl" id="ENSPEMT00000020849.2">
    <property type="protein sequence ID" value="ENSPEMP00000016537.2"/>
    <property type="gene ID" value="ENSPEMG00000015687.2"/>
</dbReference>
<dbReference type="AlphaFoldDB" id="A0A8C8TQS2"/>
<organism evidence="13 14">
    <name type="scientific">Peromyscus maniculatus bairdii</name>
    <name type="common">Prairie deer mouse</name>
    <dbReference type="NCBI Taxonomy" id="230844"/>
    <lineage>
        <taxon>Eukaryota</taxon>
        <taxon>Metazoa</taxon>
        <taxon>Chordata</taxon>
        <taxon>Craniata</taxon>
        <taxon>Vertebrata</taxon>
        <taxon>Euteleostomi</taxon>
        <taxon>Mammalia</taxon>
        <taxon>Eutheria</taxon>
        <taxon>Euarchontoglires</taxon>
        <taxon>Glires</taxon>
        <taxon>Rodentia</taxon>
        <taxon>Myomorpha</taxon>
        <taxon>Muroidea</taxon>
        <taxon>Cricetidae</taxon>
        <taxon>Neotominae</taxon>
        <taxon>Peromyscus</taxon>
    </lineage>
</organism>
<evidence type="ECO:0000256" key="5">
    <source>
        <dbReference type="ARBA" id="ARBA00022618"/>
    </source>
</evidence>
<reference evidence="13 14" key="1">
    <citation type="submission" date="2018-10" db="EMBL/GenBank/DDBJ databases">
        <title>Improved assembly of the deer mouse Peromyscus maniculatus genome.</title>
        <authorList>
            <person name="Lassance J.-M."/>
            <person name="Hoekstra H.E."/>
        </authorList>
    </citation>
    <scope>NUCLEOTIDE SEQUENCE [LARGE SCALE GENOMIC DNA]</scope>
</reference>
<dbReference type="PANTHER" id="PTHR22706:SF1">
    <property type="entry name" value="ASSEMBLY FACTOR FOR SPINDLE MICROTUBULES"/>
    <property type="match status" value="1"/>
</dbReference>
<keyword evidence="5" id="KW-0132">Cell division</keyword>
<reference evidence="13" key="3">
    <citation type="submission" date="2025-09" db="UniProtKB">
        <authorList>
            <consortium name="Ensembl"/>
        </authorList>
    </citation>
    <scope>IDENTIFICATION</scope>
</reference>
<comment type="subcellular location">
    <subcellularLocation>
        <location evidence="2">Cytoplasm</location>
    </subcellularLocation>
    <subcellularLocation>
        <location evidence="1">Nucleus</location>
    </subcellularLocation>
</comment>
<dbReference type="Gene3D" id="1.20.5.190">
    <property type="match status" value="4"/>
</dbReference>
<dbReference type="CDD" id="cd21224">
    <property type="entry name" value="CH_ASPM_rpt2"/>
    <property type="match status" value="1"/>
</dbReference>
<evidence type="ECO:0000256" key="11">
    <source>
        <dbReference type="ARBA" id="ARBA00023306"/>
    </source>
</evidence>
<evidence type="ECO:0000256" key="7">
    <source>
        <dbReference type="ARBA" id="ARBA00022776"/>
    </source>
</evidence>
<dbReference type="PANTHER" id="PTHR22706">
    <property type="entry name" value="ASSEMBLY FACTOR FOR SPINDLE MICROTUBULES"/>
    <property type="match status" value="1"/>
</dbReference>
<dbReference type="SUPFAM" id="SSF47576">
    <property type="entry name" value="Calponin-homology domain, CH-domain"/>
    <property type="match status" value="1"/>
</dbReference>
<evidence type="ECO:0000256" key="4">
    <source>
        <dbReference type="ARBA" id="ARBA00022553"/>
    </source>
</evidence>
<evidence type="ECO:0000256" key="2">
    <source>
        <dbReference type="ARBA" id="ARBA00004496"/>
    </source>
</evidence>
<evidence type="ECO:0000256" key="8">
    <source>
        <dbReference type="ARBA" id="ARBA00022860"/>
    </source>
</evidence>
<dbReference type="Pfam" id="PF00612">
    <property type="entry name" value="IQ"/>
    <property type="match status" value="4"/>
</dbReference>
<dbReference type="GeneTree" id="ENSGT00560000077332"/>
<dbReference type="GO" id="GO:0051295">
    <property type="term" value="P:establishment of meiotic spindle localization"/>
    <property type="evidence" value="ECO:0007669"/>
    <property type="project" value="TreeGrafter"/>
</dbReference>
<name>A0A8C8TQS2_PERMB</name>
<dbReference type="GO" id="GO:0000278">
    <property type="term" value="P:mitotic cell cycle"/>
    <property type="evidence" value="ECO:0007669"/>
    <property type="project" value="TreeGrafter"/>
</dbReference>
<protein>
    <recommendedName>
        <fullName evidence="12">Calponin-homology (CH) domain-containing protein</fullName>
    </recommendedName>
</protein>
<dbReference type="PROSITE" id="PS50021">
    <property type="entry name" value="CH"/>
    <property type="match status" value="2"/>
</dbReference>
<evidence type="ECO:0000313" key="13">
    <source>
        <dbReference type="Ensembl" id="ENSPEMP00000016537.2"/>
    </source>
</evidence>
<evidence type="ECO:0000256" key="3">
    <source>
        <dbReference type="ARBA" id="ARBA00022490"/>
    </source>
</evidence>
<dbReference type="InterPro" id="IPR000048">
    <property type="entry name" value="IQ_motif_EF-hand-BS"/>
</dbReference>
<keyword evidence="6" id="KW-0677">Repeat</keyword>
<dbReference type="GO" id="GO:0005516">
    <property type="term" value="F:calmodulin binding"/>
    <property type="evidence" value="ECO:0007669"/>
    <property type="project" value="UniProtKB-KW"/>
</dbReference>
<keyword evidence="10" id="KW-0539">Nucleus</keyword>
<dbReference type="FunFam" id="1.20.5.190:FF:000016">
    <property type="entry name" value="Abnormal spindle-like microcephaly-associated protein homolog"/>
    <property type="match status" value="1"/>
</dbReference>
<reference evidence="13" key="2">
    <citation type="submission" date="2025-08" db="UniProtKB">
        <authorList>
            <consortium name="Ensembl"/>
        </authorList>
    </citation>
    <scope>IDENTIFICATION</scope>
</reference>
<dbReference type="GO" id="GO:0000922">
    <property type="term" value="C:spindle pole"/>
    <property type="evidence" value="ECO:0007669"/>
    <property type="project" value="TreeGrafter"/>
</dbReference>
<dbReference type="InterPro" id="IPR001715">
    <property type="entry name" value="CH_dom"/>
</dbReference>
<evidence type="ECO:0000313" key="14">
    <source>
        <dbReference type="Proteomes" id="UP000694547"/>
    </source>
</evidence>
<dbReference type="Proteomes" id="UP000694547">
    <property type="component" value="Chromosome 11"/>
</dbReference>
<evidence type="ECO:0000256" key="6">
    <source>
        <dbReference type="ARBA" id="ARBA00022737"/>
    </source>
</evidence>
<keyword evidence="8" id="KW-0112">Calmodulin-binding</keyword>
<dbReference type="InterPro" id="IPR027417">
    <property type="entry name" value="P-loop_NTPase"/>
</dbReference>
<dbReference type="Gene3D" id="1.10.418.10">
    <property type="entry name" value="Calponin-like domain"/>
    <property type="match status" value="2"/>
</dbReference>
<dbReference type="SMART" id="SM00015">
    <property type="entry name" value="IQ"/>
    <property type="match status" value="11"/>
</dbReference>
<dbReference type="InterPro" id="IPR051185">
    <property type="entry name" value="ASPM"/>
</dbReference>
<dbReference type="SUPFAM" id="SSF52540">
    <property type="entry name" value="P-loop containing nucleoside triphosphate hydrolases"/>
    <property type="match status" value="2"/>
</dbReference>
<dbReference type="GO" id="GO:0051301">
    <property type="term" value="P:cell division"/>
    <property type="evidence" value="ECO:0007669"/>
    <property type="project" value="UniProtKB-KW"/>
</dbReference>
<keyword evidence="11" id="KW-0131">Cell cycle</keyword>
<keyword evidence="7" id="KW-0498">Mitosis</keyword>
<dbReference type="PROSITE" id="PS50096">
    <property type="entry name" value="IQ"/>
    <property type="match status" value="4"/>
</dbReference>
<dbReference type="GO" id="GO:0005737">
    <property type="term" value="C:cytoplasm"/>
    <property type="evidence" value="ECO:0007669"/>
    <property type="project" value="UniProtKB-SubCell"/>
</dbReference>
<proteinExistence type="predicted"/>
<dbReference type="GO" id="GO:0005634">
    <property type="term" value="C:nucleus"/>
    <property type="evidence" value="ECO:0007669"/>
    <property type="project" value="UniProtKB-SubCell"/>
</dbReference>
<accession>A0A8C8TQS2</accession>